<evidence type="ECO:0000256" key="1">
    <source>
        <dbReference type="ARBA" id="ARBA00004651"/>
    </source>
</evidence>
<proteinExistence type="inferred from homology"/>
<dbReference type="InterPro" id="IPR025720">
    <property type="entry name" value="RibU"/>
</dbReference>
<evidence type="ECO:0000313" key="10">
    <source>
        <dbReference type="EMBL" id="AQW22100.1"/>
    </source>
</evidence>
<dbReference type="GO" id="GO:0005886">
    <property type="term" value="C:plasma membrane"/>
    <property type="evidence" value="ECO:0007669"/>
    <property type="project" value="UniProtKB-SubCell"/>
</dbReference>
<evidence type="ECO:0000256" key="3">
    <source>
        <dbReference type="ARBA" id="ARBA00022448"/>
    </source>
</evidence>
<dbReference type="Proteomes" id="UP000030361">
    <property type="component" value="Chromosome"/>
</dbReference>
<dbReference type="EMBL" id="CP018906">
    <property type="protein sequence ID" value="AQW22100.1"/>
    <property type="molecule type" value="Genomic_DNA"/>
</dbReference>
<reference evidence="10 11" key="1">
    <citation type="journal article" date="2015" name="Genome Announc.">
        <title>Genome Sequence of Lactobacillus curieae CCTCC M 2011381T, a Novel Producer of Gamma-aminobutyric Acid.</title>
        <authorList>
            <person name="Wang Y."/>
            <person name="Wang Y."/>
            <person name="Lang C."/>
            <person name="Wei D."/>
            <person name="Xu P."/>
            <person name="Xie J."/>
        </authorList>
    </citation>
    <scope>NUCLEOTIDE SEQUENCE [LARGE SCALE GENOMIC DNA]</scope>
    <source>
        <strain evidence="10 11">CCTCC M 2011381</strain>
    </source>
</reference>
<name>A0A1S6QKI7_9LACO</name>
<keyword evidence="6 9" id="KW-1133">Transmembrane helix</keyword>
<comment type="function">
    <text evidence="8">Probably a riboflavin-binding protein that interacts with the energy-coupling factor (ECF) ABC-transporter complex.</text>
</comment>
<dbReference type="Gene3D" id="1.10.1760.20">
    <property type="match status" value="1"/>
</dbReference>
<evidence type="ECO:0000256" key="8">
    <source>
        <dbReference type="PIRNR" id="PIRNR037778"/>
    </source>
</evidence>
<comment type="similarity">
    <text evidence="2 8">Belongs to the prokaryotic riboflavin transporter (P-RFT) (TC 2.A.87) family.</text>
</comment>
<dbReference type="PIRSF" id="PIRSF037778">
    <property type="entry name" value="UCP037778_transp_RibU"/>
    <property type="match status" value="1"/>
</dbReference>
<keyword evidence="5 9" id="KW-0812">Transmembrane</keyword>
<keyword evidence="7 8" id="KW-0472">Membrane</keyword>
<gene>
    <name evidence="10" type="ORF">PL11_009290</name>
</gene>
<organism evidence="10 11">
    <name type="scientific">Lentilactobacillus curieae</name>
    <dbReference type="NCBI Taxonomy" id="1138822"/>
    <lineage>
        <taxon>Bacteria</taxon>
        <taxon>Bacillati</taxon>
        <taxon>Bacillota</taxon>
        <taxon>Bacilli</taxon>
        <taxon>Lactobacillales</taxon>
        <taxon>Lactobacillaceae</taxon>
        <taxon>Lentilactobacillus</taxon>
    </lineage>
</organism>
<dbReference type="InterPro" id="IPR024529">
    <property type="entry name" value="ECF_trnsprt_substrate-spec"/>
</dbReference>
<accession>A0A1S6QKI7</accession>
<dbReference type="PANTHER" id="PTHR38438:SF1">
    <property type="entry name" value="RIBOFLAVIN TRANSPORTER RIBU"/>
    <property type="match status" value="1"/>
</dbReference>
<keyword evidence="11" id="KW-1185">Reference proteome</keyword>
<feature type="transmembrane region" description="Helical" evidence="9">
    <location>
        <begin position="15"/>
        <end position="38"/>
    </location>
</feature>
<evidence type="ECO:0000256" key="2">
    <source>
        <dbReference type="ARBA" id="ARBA00005540"/>
    </source>
</evidence>
<feature type="transmembrane region" description="Helical" evidence="9">
    <location>
        <begin position="50"/>
        <end position="75"/>
    </location>
</feature>
<protein>
    <recommendedName>
        <fullName evidence="8">Riboflavin transporter</fullName>
    </recommendedName>
</protein>
<feature type="transmembrane region" description="Helical" evidence="9">
    <location>
        <begin position="81"/>
        <end position="103"/>
    </location>
</feature>
<feature type="transmembrane region" description="Helical" evidence="9">
    <location>
        <begin position="115"/>
        <end position="139"/>
    </location>
</feature>
<evidence type="ECO:0000256" key="5">
    <source>
        <dbReference type="ARBA" id="ARBA00022692"/>
    </source>
</evidence>
<dbReference type="AlphaFoldDB" id="A0A1S6QKI7"/>
<dbReference type="OrthoDB" id="9809216at2"/>
<evidence type="ECO:0000256" key="6">
    <source>
        <dbReference type="ARBA" id="ARBA00022989"/>
    </source>
</evidence>
<sequence>MERSSKNRFVLTRTVQLSVLSAVSYVLMFISFPIIMFVPWMKVDFSDIPILLATVVFGPLAGLTVAGLKALLYWVTTGVSIPNFIGIFASFVSSGTLILGYELASKLFRNRNKWVKGFAIVAFMTIAITVVMTALNWAFVLPMYMQLIGFKLSMPLNEIVLYGVAPFNIIKGIIVAAAFLLVKGSLLPAFKRNH</sequence>
<dbReference type="KEGG" id="lcu:PL11_009290"/>
<comment type="subcellular location">
    <subcellularLocation>
        <location evidence="1">Cell membrane</location>
        <topology evidence="1">Multi-pass membrane protein</topology>
    </subcellularLocation>
</comment>
<dbReference type="Pfam" id="PF12822">
    <property type="entry name" value="ECF_trnsprt"/>
    <property type="match status" value="1"/>
</dbReference>
<feature type="transmembrane region" description="Helical" evidence="9">
    <location>
        <begin position="159"/>
        <end position="182"/>
    </location>
</feature>
<evidence type="ECO:0000256" key="7">
    <source>
        <dbReference type="ARBA" id="ARBA00023136"/>
    </source>
</evidence>
<evidence type="ECO:0000313" key="11">
    <source>
        <dbReference type="Proteomes" id="UP000030361"/>
    </source>
</evidence>
<evidence type="ECO:0000256" key="9">
    <source>
        <dbReference type="SAM" id="Phobius"/>
    </source>
</evidence>
<dbReference type="GO" id="GO:0032217">
    <property type="term" value="F:riboflavin transmembrane transporter activity"/>
    <property type="evidence" value="ECO:0007669"/>
    <property type="project" value="UniProtKB-UniRule"/>
</dbReference>
<evidence type="ECO:0000256" key="4">
    <source>
        <dbReference type="ARBA" id="ARBA00022475"/>
    </source>
</evidence>
<dbReference type="eggNOG" id="COG3601">
    <property type="taxonomic scope" value="Bacteria"/>
</dbReference>
<keyword evidence="3 8" id="KW-0813">Transport</keyword>
<dbReference type="PANTHER" id="PTHR38438">
    <property type="entry name" value="RIBOFLAVIN TRANSPORTER RIBU"/>
    <property type="match status" value="1"/>
</dbReference>
<dbReference type="RefSeq" id="WP_035167101.1">
    <property type="nucleotide sequence ID" value="NZ_CP018906.1"/>
</dbReference>
<keyword evidence="4 8" id="KW-1003">Cell membrane</keyword>